<evidence type="ECO:0000256" key="7">
    <source>
        <dbReference type="RuleBase" id="RU364059"/>
    </source>
</evidence>
<feature type="domain" description="Mediator complex subunit Med1" evidence="9">
    <location>
        <begin position="166"/>
        <end position="286"/>
    </location>
</feature>
<evidence type="ECO:0000256" key="8">
    <source>
        <dbReference type="SAM" id="MobiDB-lite"/>
    </source>
</evidence>
<comment type="similarity">
    <text evidence="2 7">Belongs to the Mediator complex subunit 1 family.</text>
</comment>
<evidence type="ECO:0000313" key="11">
    <source>
        <dbReference type="Proteomes" id="UP000193922"/>
    </source>
</evidence>
<name>A0A1Y1W8C4_9FUNG</name>
<dbReference type="GO" id="GO:0016592">
    <property type="term" value="C:mediator complex"/>
    <property type="evidence" value="ECO:0007669"/>
    <property type="project" value="InterPro"/>
</dbReference>
<accession>A0A1Y1W8C4</accession>
<dbReference type="RefSeq" id="XP_040743469.1">
    <property type="nucleotide sequence ID" value="XM_040887728.1"/>
</dbReference>
<keyword evidence="4 7" id="KW-0010">Activator</keyword>
<comment type="function">
    <text evidence="7">Component of the Mediator complex, a coactivator involved in the regulated transcription of nearly all RNA polymerase II-dependent genes. Mediator functions as a bridge to convey information from gene-specific regulatory proteins to the basal RNA polymerase II transcription machinery. Mediator is recruited to promoters by direct interactions with regulatory proteins and serves as a scaffold for the assembly of a functional preinitiation complex with RNA polymerase II and the general transcription factors.</text>
</comment>
<dbReference type="InterPro" id="IPR019680">
    <property type="entry name" value="Mediator_Med1"/>
</dbReference>
<evidence type="ECO:0000313" key="10">
    <source>
        <dbReference type="EMBL" id="ORX69781.1"/>
    </source>
</evidence>
<dbReference type="Pfam" id="PF10744">
    <property type="entry name" value="Med1"/>
    <property type="match status" value="2"/>
</dbReference>
<evidence type="ECO:0000256" key="5">
    <source>
        <dbReference type="ARBA" id="ARBA00023163"/>
    </source>
</evidence>
<comment type="caution">
    <text evidence="10">The sequence shown here is derived from an EMBL/GenBank/DDBJ whole genome shotgun (WGS) entry which is preliminary data.</text>
</comment>
<dbReference type="GO" id="GO:0003712">
    <property type="term" value="F:transcription coregulator activity"/>
    <property type="evidence" value="ECO:0007669"/>
    <property type="project" value="InterPro"/>
</dbReference>
<gene>
    <name evidence="10" type="ORF">DL89DRAFT_267932</name>
</gene>
<keyword evidence="11" id="KW-1185">Reference proteome</keyword>
<sequence length="712" mass="77744">MADNQQATPALPQPQRTISDEFREIQHVISQFQSQLDKADGTIGLHPFGPVNASQSKEIFRQAVGRLRTALTTYRDSTLTSWSGLLANSANAMQMPDGSPNPLATAVLGSTNRAIASAQELSTMRQSTDGLHVDLVKCKSMLMDSAADAISTALESGFKGDADLLVDRAKALASKLGLASYTDEQTNNGTKVTTVTLAGEILVIDVDLSDNADFLKVKVSYASETEHDERIDALMLSKLKKRDIHGFERLIEEMAELDKLTKVRTPANFLHNMFAMVATLNEIQKQELAALDSDAKQLLRYGSGISLPHTCHVGSSSLLYVPAVLKAGISGAAWAQLATNTFPNMAVFDKCIWLHFGWEPTQPPQCFLSALFQQHCLSPEYMIEDSESHRVASISHPTIHGLQLRFLEFIRRQANPSQMQVDSDAQKADFDDKFWVPYRVVAKLAPSMPACAQTVRKLMTAACLSPETQDTASVAATMQDSPRLLEDAPTLEYLVYRHSCKQESGGESVGSKDRTLPKVVHNLGGDQVTVEMEPPQIRAWSIERIPLDHLRSVISIVPILRRQAVFNELLSSCFSQQHDVDSGSDELSSTIHISARAFASDPFRIDFVIRKAPGQEEAAHEEKRARVDDMAPEPSAASQPTGVVLKVAEYTGDIQGWTHQDLGISPTADMAASLGTVAPDSLTAQTANAALSKVANLSHSIPMIASWLNMKQ</sequence>
<keyword evidence="3 7" id="KW-0805">Transcription regulation</keyword>
<feature type="domain" description="Mediator complex subunit Med1" evidence="9">
    <location>
        <begin position="424"/>
        <end position="575"/>
    </location>
</feature>
<proteinExistence type="inferred from homology"/>
<evidence type="ECO:0000256" key="6">
    <source>
        <dbReference type="ARBA" id="ARBA00023242"/>
    </source>
</evidence>
<keyword evidence="5 7" id="KW-0804">Transcription</keyword>
<dbReference type="OrthoDB" id="2281547at2759"/>
<dbReference type="AlphaFoldDB" id="A0A1Y1W8C4"/>
<evidence type="ECO:0000256" key="4">
    <source>
        <dbReference type="ARBA" id="ARBA00023159"/>
    </source>
</evidence>
<organism evidence="10 11">
    <name type="scientific">Linderina pennispora</name>
    <dbReference type="NCBI Taxonomy" id="61395"/>
    <lineage>
        <taxon>Eukaryota</taxon>
        <taxon>Fungi</taxon>
        <taxon>Fungi incertae sedis</taxon>
        <taxon>Zoopagomycota</taxon>
        <taxon>Kickxellomycotina</taxon>
        <taxon>Kickxellomycetes</taxon>
        <taxon>Kickxellales</taxon>
        <taxon>Kickxellaceae</taxon>
        <taxon>Linderina</taxon>
    </lineage>
</organism>
<dbReference type="Proteomes" id="UP000193922">
    <property type="component" value="Unassembled WGS sequence"/>
</dbReference>
<evidence type="ECO:0000259" key="9">
    <source>
        <dbReference type="Pfam" id="PF10744"/>
    </source>
</evidence>
<evidence type="ECO:0000256" key="2">
    <source>
        <dbReference type="ARBA" id="ARBA00006210"/>
    </source>
</evidence>
<dbReference type="GO" id="GO:0045944">
    <property type="term" value="P:positive regulation of transcription by RNA polymerase II"/>
    <property type="evidence" value="ECO:0007669"/>
    <property type="project" value="UniProtKB-ARBA"/>
</dbReference>
<dbReference type="EMBL" id="MCFD01000007">
    <property type="protein sequence ID" value="ORX69781.1"/>
    <property type="molecule type" value="Genomic_DNA"/>
</dbReference>
<reference evidence="10 11" key="1">
    <citation type="submission" date="2016-07" db="EMBL/GenBank/DDBJ databases">
        <title>Pervasive Adenine N6-methylation of Active Genes in Fungi.</title>
        <authorList>
            <consortium name="DOE Joint Genome Institute"/>
            <person name="Mondo S.J."/>
            <person name="Dannebaum R.O."/>
            <person name="Kuo R.C."/>
            <person name="Labutti K."/>
            <person name="Haridas S."/>
            <person name="Kuo A."/>
            <person name="Salamov A."/>
            <person name="Ahrendt S.R."/>
            <person name="Lipzen A."/>
            <person name="Sullivan W."/>
            <person name="Andreopoulos W.B."/>
            <person name="Clum A."/>
            <person name="Lindquist E."/>
            <person name="Daum C."/>
            <person name="Ramamoorthy G.K."/>
            <person name="Gryganskyi A."/>
            <person name="Culley D."/>
            <person name="Magnuson J.K."/>
            <person name="James T.Y."/>
            <person name="O'Malley M.A."/>
            <person name="Stajich J.E."/>
            <person name="Spatafora J.W."/>
            <person name="Visel A."/>
            <person name="Grigoriev I.V."/>
        </authorList>
    </citation>
    <scope>NUCLEOTIDE SEQUENCE [LARGE SCALE GENOMIC DNA]</scope>
    <source>
        <strain evidence="10 11">ATCC 12442</strain>
    </source>
</reference>
<dbReference type="STRING" id="61395.A0A1Y1W8C4"/>
<protein>
    <recommendedName>
        <fullName evidence="7">Mediator of RNA polymerase II transcription subunit 1</fullName>
    </recommendedName>
    <alternativeName>
        <fullName evidence="7">Mediator complex subunit 1</fullName>
    </alternativeName>
</protein>
<comment type="subcellular location">
    <subcellularLocation>
        <location evidence="1 7">Nucleus</location>
    </subcellularLocation>
</comment>
<dbReference type="GeneID" id="63804376"/>
<evidence type="ECO:0000256" key="3">
    <source>
        <dbReference type="ARBA" id="ARBA00023015"/>
    </source>
</evidence>
<feature type="region of interest" description="Disordered" evidence="8">
    <location>
        <begin position="614"/>
        <end position="638"/>
    </location>
</feature>
<keyword evidence="6 7" id="KW-0539">Nucleus</keyword>
<evidence type="ECO:0000256" key="1">
    <source>
        <dbReference type="ARBA" id="ARBA00004123"/>
    </source>
</evidence>
<feature type="compositionally biased region" description="Basic and acidic residues" evidence="8">
    <location>
        <begin position="614"/>
        <end position="629"/>
    </location>
</feature>